<dbReference type="SUPFAM" id="SSF52058">
    <property type="entry name" value="L domain-like"/>
    <property type="match status" value="1"/>
</dbReference>
<evidence type="ECO:0000256" key="1">
    <source>
        <dbReference type="ARBA" id="ARBA00004167"/>
    </source>
</evidence>
<evidence type="ECO:0000256" key="5">
    <source>
        <dbReference type="ARBA" id="ARBA00022692"/>
    </source>
</evidence>
<evidence type="ECO:0000256" key="9">
    <source>
        <dbReference type="ARBA" id="ARBA00023136"/>
    </source>
</evidence>
<dbReference type="AlphaFoldDB" id="A0ABD3P9Q6"/>
<keyword evidence="6" id="KW-0732">Signal</keyword>
<keyword evidence="5" id="KW-0812">Transmembrane</keyword>
<dbReference type="FunFam" id="3.80.10.10:FF:000299">
    <property type="entry name" value="Piriformospora indica-insensitive protein 2"/>
    <property type="match status" value="1"/>
</dbReference>
<reference evidence="13 14" key="1">
    <citation type="journal article" date="2020" name="G3 (Bethesda)">
        <title>Improved Reference Genome for Cyclotella cryptica CCMP332, a Model for Cell Wall Morphogenesis, Salinity Adaptation, and Lipid Production in Diatoms (Bacillariophyta).</title>
        <authorList>
            <person name="Roberts W.R."/>
            <person name="Downey K.M."/>
            <person name="Ruck E.C."/>
            <person name="Traller J.C."/>
            <person name="Alverson A.J."/>
        </authorList>
    </citation>
    <scope>NUCLEOTIDE SEQUENCE [LARGE SCALE GENOMIC DNA]</scope>
    <source>
        <strain evidence="13 14">CCMP332</strain>
    </source>
</reference>
<feature type="region of interest" description="Disordered" evidence="11">
    <location>
        <begin position="62"/>
        <end position="106"/>
    </location>
</feature>
<feature type="compositionally biased region" description="Polar residues" evidence="11">
    <location>
        <begin position="197"/>
        <end position="206"/>
    </location>
</feature>
<dbReference type="SMART" id="SM00369">
    <property type="entry name" value="LRR_TYP"/>
    <property type="match status" value="6"/>
</dbReference>
<dbReference type="PANTHER" id="PTHR48059">
    <property type="entry name" value="POLYGALACTURONASE INHIBITOR 1"/>
    <property type="match status" value="1"/>
</dbReference>
<dbReference type="EMBL" id="JABMIG020000233">
    <property type="protein sequence ID" value="KAL3784571.1"/>
    <property type="molecule type" value="Genomic_DNA"/>
</dbReference>
<dbReference type="GO" id="GO:0009791">
    <property type="term" value="P:post-embryonic development"/>
    <property type="evidence" value="ECO:0007669"/>
    <property type="project" value="UniProtKB-ARBA"/>
</dbReference>
<evidence type="ECO:0000256" key="6">
    <source>
        <dbReference type="ARBA" id="ARBA00022729"/>
    </source>
</evidence>
<dbReference type="InterPro" id="IPR032675">
    <property type="entry name" value="LRR_dom_sf"/>
</dbReference>
<feature type="region of interest" description="Disordered" evidence="11">
    <location>
        <begin position="1"/>
        <end position="37"/>
    </location>
</feature>
<keyword evidence="8" id="KW-1133">Transmembrane helix</keyword>
<dbReference type="InterPro" id="IPR001611">
    <property type="entry name" value="Leu-rich_rpt"/>
</dbReference>
<comment type="subcellular location">
    <subcellularLocation>
        <location evidence="2">Cell membrane</location>
    </subcellularLocation>
    <subcellularLocation>
        <location evidence="1">Membrane</location>
        <topology evidence="1">Single-pass membrane protein</topology>
    </subcellularLocation>
</comment>
<keyword evidence="9" id="KW-0472">Membrane</keyword>
<evidence type="ECO:0000313" key="14">
    <source>
        <dbReference type="Proteomes" id="UP001516023"/>
    </source>
</evidence>
<comment type="caution">
    <text evidence="13">The sequence shown here is derived from an EMBL/GenBank/DDBJ whole genome shotgun (WGS) entry which is preliminary data.</text>
</comment>
<name>A0ABD3P9Q6_9STRA</name>
<protein>
    <recommendedName>
        <fullName evidence="12">Disease resistance R13L4/SHOC-2-like LRR domain-containing protein</fullName>
    </recommendedName>
</protein>
<organism evidence="13 14">
    <name type="scientific">Cyclotella cryptica</name>
    <dbReference type="NCBI Taxonomy" id="29204"/>
    <lineage>
        <taxon>Eukaryota</taxon>
        <taxon>Sar</taxon>
        <taxon>Stramenopiles</taxon>
        <taxon>Ochrophyta</taxon>
        <taxon>Bacillariophyta</taxon>
        <taxon>Coscinodiscophyceae</taxon>
        <taxon>Thalassiosirophycidae</taxon>
        <taxon>Stephanodiscales</taxon>
        <taxon>Stephanodiscaceae</taxon>
        <taxon>Cyclotella</taxon>
    </lineage>
</organism>
<feature type="compositionally biased region" description="Basic and acidic residues" evidence="11">
    <location>
        <begin position="69"/>
        <end position="82"/>
    </location>
</feature>
<evidence type="ECO:0000313" key="13">
    <source>
        <dbReference type="EMBL" id="KAL3784571.1"/>
    </source>
</evidence>
<evidence type="ECO:0000256" key="2">
    <source>
        <dbReference type="ARBA" id="ARBA00004236"/>
    </source>
</evidence>
<dbReference type="PANTHER" id="PTHR48059:SF30">
    <property type="entry name" value="OS06G0587000 PROTEIN"/>
    <property type="match status" value="1"/>
</dbReference>
<feature type="domain" description="Disease resistance R13L4/SHOC-2-like LRR" evidence="12">
    <location>
        <begin position="601"/>
        <end position="715"/>
    </location>
</feature>
<dbReference type="Gene3D" id="3.80.10.10">
    <property type="entry name" value="Ribonuclease Inhibitor"/>
    <property type="match status" value="4"/>
</dbReference>
<dbReference type="FunFam" id="3.80.10.10:FF:000129">
    <property type="entry name" value="Leucine-rich repeat receptor-like kinase"/>
    <property type="match status" value="1"/>
</dbReference>
<keyword evidence="14" id="KW-1185">Reference proteome</keyword>
<accession>A0ABD3P9Q6</accession>
<evidence type="ECO:0000256" key="3">
    <source>
        <dbReference type="ARBA" id="ARBA00022475"/>
    </source>
</evidence>
<feature type="region of interest" description="Disordered" evidence="11">
    <location>
        <begin position="118"/>
        <end position="212"/>
    </location>
</feature>
<keyword evidence="3" id="KW-1003">Cell membrane</keyword>
<dbReference type="GO" id="GO:0005886">
    <property type="term" value="C:plasma membrane"/>
    <property type="evidence" value="ECO:0007669"/>
    <property type="project" value="UniProtKB-SubCell"/>
</dbReference>
<keyword evidence="10" id="KW-0325">Glycoprotein</keyword>
<proteinExistence type="predicted"/>
<evidence type="ECO:0000256" key="4">
    <source>
        <dbReference type="ARBA" id="ARBA00022614"/>
    </source>
</evidence>
<feature type="compositionally biased region" description="Basic and acidic residues" evidence="11">
    <location>
        <begin position="1"/>
        <end position="14"/>
    </location>
</feature>
<evidence type="ECO:0000256" key="11">
    <source>
        <dbReference type="SAM" id="MobiDB-lite"/>
    </source>
</evidence>
<feature type="compositionally biased region" description="Polar residues" evidence="11">
    <location>
        <begin position="177"/>
        <end position="188"/>
    </location>
</feature>
<dbReference type="FunFam" id="3.80.10.10:FF:000233">
    <property type="entry name" value="Leucine-rich repeat receptor-like protein kinase TDR"/>
    <property type="match status" value="1"/>
</dbReference>
<dbReference type="InterPro" id="IPR051848">
    <property type="entry name" value="PGIP"/>
</dbReference>
<evidence type="ECO:0000256" key="10">
    <source>
        <dbReference type="ARBA" id="ARBA00023180"/>
    </source>
</evidence>
<gene>
    <name evidence="13" type="ORF">HJC23_010695</name>
</gene>
<evidence type="ECO:0000259" key="12">
    <source>
        <dbReference type="Pfam" id="PF23598"/>
    </source>
</evidence>
<dbReference type="Pfam" id="PF00560">
    <property type="entry name" value="LRR_1"/>
    <property type="match status" value="4"/>
</dbReference>
<evidence type="ECO:0000256" key="8">
    <source>
        <dbReference type="ARBA" id="ARBA00022989"/>
    </source>
</evidence>
<feature type="compositionally biased region" description="Low complexity" evidence="11">
    <location>
        <begin position="28"/>
        <end position="37"/>
    </location>
</feature>
<dbReference type="Proteomes" id="UP001516023">
    <property type="component" value="Unassembled WGS sequence"/>
</dbReference>
<evidence type="ECO:0000256" key="7">
    <source>
        <dbReference type="ARBA" id="ARBA00022737"/>
    </source>
</evidence>
<dbReference type="Pfam" id="PF23598">
    <property type="entry name" value="LRR_14"/>
    <property type="match status" value="1"/>
</dbReference>
<dbReference type="InterPro" id="IPR055414">
    <property type="entry name" value="LRR_R13L4/SHOC2-like"/>
</dbReference>
<keyword evidence="7" id="KW-0677">Repeat</keyword>
<dbReference type="SUPFAM" id="SSF52047">
    <property type="entry name" value="RNI-like"/>
    <property type="match status" value="1"/>
</dbReference>
<dbReference type="InterPro" id="IPR003591">
    <property type="entry name" value="Leu-rich_rpt_typical-subtyp"/>
</dbReference>
<sequence>MTNDLHLHASASKDDAEEGQCQMDIEEGSQLGGEESSYTSLILDSSAVIGRGGEVDDVYIGETSVEKTGMSERDGRRTERPSGAKLATDLSNSHPGAKNRAYDTADDSVQVYAGDVRPSTWSTAKEPASPYLADSKEGMPMTGHLNSSLGDCPAPSCAASTEDESYSTNTYERKEGMSSTEHLNSSPADVSCDRNFANGSEQPNGSEDTKEKVDTFGSEYDELPSVPLNLRSQMFEDRPTSKENVDTRTLGGIDDTTIAEKWSRIDAAKKAALSGQSANATDQPLPAQESYCSNQGQTMMPHQEVAQQSRDERTEIDVDHWIHRLPSVSQRSYTLPRTDSAVLSHSVPNESVQEEDENDKFILVPEAFLVEANAPMPTSGVGFAELIEPDQNRVSLKKRHACVVSIFIAATVIALGLTIKSRGNTTFVELPEEKLPFSSPSQASVDPPSSQPTLSIRNEIEENVLQRNVTFDTLEATNARVFALEWITNKDQMGLIASDSNLFQRYILALLAFEFSNSRWLSDRDECTWDGVECDKDGRVVQLELASYRLDGTIPPEIGRLQSLQNLTLSENSLRGTLPSELAGLKKLSSFSLRANSFTGPIPSVIGGLKELAVLDLSMNKFSGMLPLEFGNLNKLTTLYLDYNKIAGTLQSELGNLKELTSLSLIVNRFTGTLPSEFGSLNKLTGLRISSNKFTGTFPSELSNLSNLTQLNLDANQFTGSLPSELGNLNMLNELRIDNNKFVGTVPSVLGNCIKLTLLYFNENRFTGTLPSELGNLKELVVLETSKNILKGTLPREIGNLNDLIFIGLNENQFTGAIPAEVGGLNMLNNLRLFTNKFSGTIPSELQKLTSITEFSITSNRLSGTLPSWLGNLNNLWILHVGGNKFTGTLPSHLGLLTELTSLKVNSNEFTGTIPSWIGNLSELSILWLDSNQFTGTFPLEIGANLDLKSLCIRNNKLAGSPPAEIQTSADCQY</sequence>
<keyword evidence="4" id="KW-0433">Leucine-rich repeat</keyword>